<evidence type="ECO:0000313" key="1">
    <source>
        <dbReference type="EMBL" id="KAI4308128.1"/>
    </source>
</evidence>
<keyword evidence="2" id="KW-1185">Reference proteome</keyword>
<dbReference type="EMBL" id="CM039437">
    <property type="protein sequence ID" value="KAI4308128.1"/>
    <property type="molecule type" value="Genomic_DNA"/>
</dbReference>
<comment type="caution">
    <text evidence="1">The sequence shown here is derived from an EMBL/GenBank/DDBJ whole genome shotgun (WGS) entry which is preliminary data.</text>
</comment>
<evidence type="ECO:0000313" key="2">
    <source>
        <dbReference type="Proteomes" id="UP000828941"/>
    </source>
</evidence>
<gene>
    <name evidence="1" type="ORF">L6164_031233</name>
</gene>
<dbReference type="Proteomes" id="UP000828941">
    <property type="component" value="Chromosome 12"/>
</dbReference>
<accession>A0ACB9LG58</accession>
<reference evidence="1 2" key="1">
    <citation type="journal article" date="2022" name="DNA Res.">
        <title>Chromosomal-level genome assembly of the orchid tree Bauhinia variegata (Leguminosae; Cercidoideae) supports the allotetraploid origin hypothesis of Bauhinia.</title>
        <authorList>
            <person name="Zhong Y."/>
            <person name="Chen Y."/>
            <person name="Zheng D."/>
            <person name="Pang J."/>
            <person name="Liu Y."/>
            <person name="Luo S."/>
            <person name="Meng S."/>
            <person name="Qian L."/>
            <person name="Wei D."/>
            <person name="Dai S."/>
            <person name="Zhou R."/>
        </authorList>
    </citation>
    <scope>NUCLEOTIDE SEQUENCE [LARGE SCALE GENOMIC DNA]</scope>
    <source>
        <strain evidence="1">BV-YZ2020</strain>
    </source>
</reference>
<name>A0ACB9LG58_BAUVA</name>
<proteinExistence type="predicted"/>
<sequence>MRCAKRNGPVAAAIALVEMKSAASGPSSSARFPVKARNYENTGHLCEKILGEHKSPEYLKLQPFGVVPVIQDGDYTLYDPKVIEESEAKLGDVLNIYEERLSKSKYLAGDFLSIADLSHLPFLDYLVNYTGKEYLVKDRKHVSAWWDDISSRPSWNKVLQLYKPTKYLVPDLGD</sequence>
<organism evidence="1 2">
    <name type="scientific">Bauhinia variegata</name>
    <name type="common">Purple orchid tree</name>
    <name type="synonym">Phanera variegata</name>
    <dbReference type="NCBI Taxonomy" id="167791"/>
    <lineage>
        <taxon>Eukaryota</taxon>
        <taxon>Viridiplantae</taxon>
        <taxon>Streptophyta</taxon>
        <taxon>Embryophyta</taxon>
        <taxon>Tracheophyta</taxon>
        <taxon>Spermatophyta</taxon>
        <taxon>Magnoliopsida</taxon>
        <taxon>eudicotyledons</taxon>
        <taxon>Gunneridae</taxon>
        <taxon>Pentapetalae</taxon>
        <taxon>rosids</taxon>
        <taxon>fabids</taxon>
        <taxon>Fabales</taxon>
        <taxon>Fabaceae</taxon>
        <taxon>Cercidoideae</taxon>
        <taxon>Cercideae</taxon>
        <taxon>Bauhiniinae</taxon>
        <taxon>Bauhinia</taxon>
    </lineage>
</organism>
<protein>
    <submittedName>
        <fullName evidence="1">Uncharacterized protein</fullName>
    </submittedName>
</protein>